<dbReference type="InterPro" id="IPR000182">
    <property type="entry name" value="GNAT_dom"/>
</dbReference>
<dbReference type="PANTHER" id="PTHR13947">
    <property type="entry name" value="GNAT FAMILY N-ACETYLTRANSFERASE"/>
    <property type="match status" value="1"/>
</dbReference>
<evidence type="ECO:0000313" key="4">
    <source>
        <dbReference type="Proteomes" id="UP000305674"/>
    </source>
</evidence>
<protein>
    <submittedName>
        <fullName evidence="3">GNAT family N-acetyltransferase</fullName>
    </submittedName>
</protein>
<dbReference type="InterPro" id="IPR016181">
    <property type="entry name" value="Acyl_CoA_acyltransferase"/>
</dbReference>
<proteinExistence type="predicted"/>
<evidence type="ECO:0000256" key="1">
    <source>
        <dbReference type="ARBA" id="ARBA00022679"/>
    </source>
</evidence>
<dbReference type="InterPro" id="IPR050769">
    <property type="entry name" value="NAT_camello-type"/>
</dbReference>
<dbReference type="Proteomes" id="UP000305674">
    <property type="component" value="Unassembled WGS sequence"/>
</dbReference>
<feature type="domain" description="N-acetyltransferase" evidence="2">
    <location>
        <begin position="5"/>
        <end position="156"/>
    </location>
</feature>
<sequence>MCSDITVRDGRVADAKLVQAIASPIMESYGLVPDFDCLDYELGHFGECYHGSIAQLVACSDGVVVGSVILKAHQGEVAKLTGFYIAACHQGKGVGKRLLGAAIQRAKSSGHRAIYLETWDKMAAATALYKRFGWKKITDLPPESGAQRGYCLDLGC</sequence>
<dbReference type="GO" id="GO:0008080">
    <property type="term" value="F:N-acetyltransferase activity"/>
    <property type="evidence" value="ECO:0007669"/>
    <property type="project" value="InterPro"/>
</dbReference>
<keyword evidence="1 3" id="KW-0808">Transferase</keyword>
<evidence type="ECO:0000313" key="3">
    <source>
        <dbReference type="EMBL" id="TKB50378.1"/>
    </source>
</evidence>
<dbReference type="Gene3D" id="3.40.630.30">
    <property type="match status" value="1"/>
</dbReference>
<comment type="caution">
    <text evidence="3">The sequence shown here is derived from an EMBL/GenBank/DDBJ whole genome shotgun (WGS) entry which is preliminary data.</text>
</comment>
<accession>A0A4U1BGB9</accession>
<dbReference type="EMBL" id="SWCI01000002">
    <property type="protein sequence ID" value="TKB50378.1"/>
    <property type="molecule type" value="Genomic_DNA"/>
</dbReference>
<dbReference type="OrthoDB" id="9789605at2"/>
<dbReference type="Pfam" id="PF00583">
    <property type="entry name" value="Acetyltransf_1"/>
    <property type="match status" value="1"/>
</dbReference>
<name>A0A4U1BGB9_9GAMM</name>
<dbReference type="SUPFAM" id="SSF55729">
    <property type="entry name" value="Acyl-CoA N-acyltransferases (Nat)"/>
    <property type="match status" value="1"/>
</dbReference>
<reference evidence="3 4" key="1">
    <citation type="submission" date="2019-04" db="EMBL/GenBank/DDBJ databases">
        <authorList>
            <person name="Hwang J.C."/>
        </authorList>
    </citation>
    <scope>NUCLEOTIDE SEQUENCE [LARGE SCALE GENOMIC DNA]</scope>
    <source>
        <strain evidence="3 4">IMCC35001</strain>
    </source>
</reference>
<organism evidence="3 4">
    <name type="scientific">Ferrimonas sediminicola</name>
    <dbReference type="NCBI Taxonomy" id="2569538"/>
    <lineage>
        <taxon>Bacteria</taxon>
        <taxon>Pseudomonadati</taxon>
        <taxon>Pseudomonadota</taxon>
        <taxon>Gammaproteobacteria</taxon>
        <taxon>Alteromonadales</taxon>
        <taxon>Ferrimonadaceae</taxon>
        <taxon>Ferrimonas</taxon>
    </lineage>
</organism>
<dbReference type="AlphaFoldDB" id="A0A4U1BGB9"/>
<dbReference type="PROSITE" id="PS51186">
    <property type="entry name" value="GNAT"/>
    <property type="match status" value="1"/>
</dbReference>
<dbReference type="PANTHER" id="PTHR13947:SF37">
    <property type="entry name" value="LD18367P"/>
    <property type="match status" value="1"/>
</dbReference>
<dbReference type="CDD" id="cd04301">
    <property type="entry name" value="NAT_SF"/>
    <property type="match status" value="1"/>
</dbReference>
<keyword evidence="4" id="KW-1185">Reference proteome</keyword>
<evidence type="ECO:0000259" key="2">
    <source>
        <dbReference type="PROSITE" id="PS51186"/>
    </source>
</evidence>
<gene>
    <name evidence="3" type="ORF">FCL40_04280</name>
</gene>